<evidence type="ECO:0000313" key="2">
    <source>
        <dbReference type="Proteomes" id="UP000191897"/>
    </source>
</evidence>
<name>A0A1S7NRX7_AGRTU</name>
<organism evidence="1 2">
    <name type="scientific">Agrobacterium tumefaciens str. Kerr 14</name>
    <dbReference type="NCBI Taxonomy" id="1183424"/>
    <lineage>
        <taxon>Bacteria</taxon>
        <taxon>Pseudomonadati</taxon>
        <taxon>Pseudomonadota</taxon>
        <taxon>Alphaproteobacteria</taxon>
        <taxon>Hyphomicrobiales</taxon>
        <taxon>Rhizobiaceae</taxon>
        <taxon>Rhizobium/Agrobacterium group</taxon>
        <taxon>Agrobacterium</taxon>
        <taxon>Agrobacterium tumefaciens complex</taxon>
    </lineage>
</organism>
<proteinExistence type="predicted"/>
<evidence type="ECO:0000313" key="1">
    <source>
        <dbReference type="EMBL" id="CUX10828.1"/>
    </source>
</evidence>
<reference evidence="1 2" key="1">
    <citation type="submission" date="2016-01" db="EMBL/GenBank/DDBJ databases">
        <authorList>
            <person name="Oliw E.H."/>
        </authorList>
    </citation>
    <scope>NUCLEOTIDE SEQUENCE [LARGE SCALE GENOMIC DNA]</scope>
    <source>
        <strain evidence="1 2">Kerr 14</strain>
    </source>
</reference>
<dbReference type="Proteomes" id="UP000191897">
    <property type="component" value="Unassembled WGS sequence"/>
</dbReference>
<gene>
    <name evidence="1" type="ORF">AGR4C_Cc120153</name>
</gene>
<protein>
    <submittedName>
        <fullName evidence="1">Uncharacterized protein</fullName>
    </submittedName>
</protein>
<sequence>MRHRFQNGVADRIAGEHEVVARVVNGREDAAFQRAQCGFFAASFQPSDTLVDEGEKIGHAVGYRRIRCDRAFVGGAADGGTFGAAKRLLRFGNDVAEDIHFFRHRLATAEDDLGKFFKPHQPEGQVQRIRIDDDGMIGKSGREFIVWIENEDTQFRVGLDRLVQKQRNGGGLAHARRTDDGEMFGKHLRNADGGADRIVLRQPADHAGVTLAAVVDLREVAGADAVRHRAEIGVTRDAGGKAFAAVLGAVNFAHEFNVDQQPVRSVRCPIVLARAHGEDEGRDTARAHFDRDQASDRPELRHIGGARFGFGGNGGVCAVTGDDAAEHAVRRLLAGPPFVFVHAGRVMKRVVIHIFSRYMRYRGGSGSICALDIKILCLTTGVPAAFENFAEVCLRVIKEGGGDFFLQYALTAGGFLANTPPHEKS</sequence>
<dbReference type="AlphaFoldDB" id="A0A1S7NRX7"/>
<dbReference type="EMBL" id="FBWC01000004">
    <property type="protein sequence ID" value="CUX10828.1"/>
    <property type="molecule type" value="Genomic_DNA"/>
</dbReference>
<accession>A0A1S7NRX7</accession>